<dbReference type="Gene3D" id="3.40.630.30">
    <property type="match status" value="1"/>
</dbReference>
<evidence type="ECO:0000313" key="7">
    <source>
        <dbReference type="Proteomes" id="UP000460221"/>
    </source>
</evidence>
<organism evidence="6 7">
    <name type="scientific">Nakamurella alba</name>
    <dbReference type="NCBI Taxonomy" id="2665158"/>
    <lineage>
        <taxon>Bacteria</taxon>
        <taxon>Bacillati</taxon>
        <taxon>Actinomycetota</taxon>
        <taxon>Actinomycetes</taxon>
        <taxon>Nakamurellales</taxon>
        <taxon>Nakamurellaceae</taxon>
        <taxon>Nakamurella</taxon>
    </lineage>
</organism>
<dbReference type="GO" id="GO:0010125">
    <property type="term" value="P:mycothiol biosynthetic process"/>
    <property type="evidence" value="ECO:0007669"/>
    <property type="project" value="UniProtKB-UniRule"/>
</dbReference>
<comment type="caution">
    <text evidence="6">The sequence shown here is derived from an EMBL/GenBank/DDBJ whole genome shotgun (WGS) entry which is preliminary data.</text>
</comment>
<comment type="catalytic activity">
    <reaction evidence="4">
        <text>1D-myo-inositol 2-(L-cysteinylamino)-2-deoxy-alpha-D-glucopyranoside + acetyl-CoA = mycothiol + CoA + H(+)</text>
        <dbReference type="Rhea" id="RHEA:26172"/>
        <dbReference type="ChEBI" id="CHEBI:15378"/>
        <dbReference type="ChEBI" id="CHEBI:16768"/>
        <dbReference type="ChEBI" id="CHEBI:57287"/>
        <dbReference type="ChEBI" id="CHEBI:57288"/>
        <dbReference type="ChEBI" id="CHEBI:58887"/>
        <dbReference type="EC" id="2.3.1.189"/>
    </reaction>
</comment>
<evidence type="ECO:0000256" key="4">
    <source>
        <dbReference type="HAMAP-Rule" id="MF_01698"/>
    </source>
</evidence>
<feature type="binding site" evidence="4">
    <location>
        <position position="208"/>
    </location>
    <ligand>
        <name>1D-myo-inositol 2-(L-cysteinylamino)-2-deoxy-alpha-D-glucopyranoside</name>
        <dbReference type="ChEBI" id="CHEBI:58887"/>
    </ligand>
</feature>
<feature type="binding site" evidence="4">
    <location>
        <begin position="71"/>
        <end position="73"/>
    </location>
    <ligand>
        <name>acetyl-CoA</name>
        <dbReference type="ChEBI" id="CHEBI:57288"/>
        <label>1</label>
    </ligand>
</feature>
<dbReference type="Pfam" id="PF00583">
    <property type="entry name" value="Acetyltransf_1"/>
    <property type="match status" value="1"/>
</dbReference>
<evidence type="ECO:0000256" key="1">
    <source>
        <dbReference type="ARBA" id="ARBA00022679"/>
    </source>
</evidence>
<dbReference type="EC" id="2.3.1.189" evidence="4"/>
<evidence type="ECO:0000259" key="5">
    <source>
        <dbReference type="PROSITE" id="PS51186"/>
    </source>
</evidence>
<evidence type="ECO:0000313" key="6">
    <source>
        <dbReference type="EMBL" id="MTD16109.1"/>
    </source>
</evidence>
<dbReference type="SUPFAM" id="SSF55729">
    <property type="entry name" value="Acyl-CoA N-acyltransferases (Nat)"/>
    <property type="match status" value="2"/>
</dbReference>
<dbReference type="RefSeq" id="WP_322098157.1">
    <property type="nucleotide sequence ID" value="NZ_WLYK01000008.1"/>
</dbReference>
<name>A0A7K1FRX6_9ACTN</name>
<reference evidence="6 7" key="1">
    <citation type="submission" date="2019-11" db="EMBL/GenBank/DDBJ databases">
        <authorList>
            <person name="Jiang L.-Q."/>
        </authorList>
    </citation>
    <scope>NUCLEOTIDE SEQUENCE [LARGE SCALE GENOMIC DNA]</scope>
    <source>
        <strain evidence="6 7">YIM 132087</strain>
    </source>
</reference>
<dbReference type="InterPro" id="IPR000182">
    <property type="entry name" value="GNAT_dom"/>
</dbReference>
<feature type="binding site" evidence="4">
    <location>
        <position position="221"/>
    </location>
    <ligand>
        <name>1D-myo-inositol 2-(L-cysteinylamino)-2-deoxy-alpha-D-glucopyranoside</name>
        <dbReference type="ChEBI" id="CHEBI:58887"/>
    </ligand>
</feature>
<keyword evidence="1 4" id="KW-0808">Transferase</keyword>
<dbReference type="PANTHER" id="PTHR43617">
    <property type="entry name" value="L-AMINO ACID N-ACETYLTRANSFERASE"/>
    <property type="match status" value="1"/>
</dbReference>
<comment type="caution">
    <text evidence="4">Lacks conserved residue(s) required for the propagation of feature annotation.</text>
</comment>
<dbReference type="InterPro" id="IPR050276">
    <property type="entry name" value="MshD_Acetyltransferase"/>
</dbReference>
<dbReference type="HAMAP" id="MF_01698">
    <property type="entry name" value="MshD"/>
    <property type="match status" value="1"/>
</dbReference>
<dbReference type="PIRSF" id="PIRSF021524">
    <property type="entry name" value="MSH_acetyltransferase"/>
    <property type="match status" value="1"/>
</dbReference>
<accession>A0A7K1FRX6</accession>
<dbReference type="PANTHER" id="PTHR43617:SF31">
    <property type="entry name" value="MYCOTHIOL ACETYLTRANSFERASE"/>
    <property type="match status" value="1"/>
</dbReference>
<keyword evidence="7" id="KW-1185">Reference proteome</keyword>
<feature type="domain" description="N-acetyltransferase" evidence="5">
    <location>
        <begin position="142"/>
        <end position="291"/>
    </location>
</feature>
<dbReference type="GO" id="GO:0008999">
    <property type="term" value="F:protein-N-terminal-alanine acetyltransferase activity"/>
    <property type="evidence" value="ECO:0007669"/>
    <property type="project" value="TreeGrafter"/>
</dbReference>
<dbReference type="InterPro" id="IPR017813">
    <property type="entry name" value="Mycothiol_AcTrfase"/>
</dbReference>
<evidence type="ECO:0000256" key="3">
    <source>
        <dbReference type="ARBA" id="ARBA00023315"/>
    </source>
</evidence>
<dbReference type="CDD" id="cd04301">
    <property type="entry name" value="NAT_SF"/>
    <property type="match status" value="1"/>
</dbReference>
<dbReference type="AlphaFoldDB" id="A0A7K1FRX6"/>
<feature type="binding site" evidence="4">
    <location>
        <position position="169"/>
    </location>
    <ligand>
        <name>1D-myo-inositol 2-(L-cysteinylamino)-2-deoxy-alpha-D-glucopyranoside</name>
        <dbReference type="ChEBI" id="CHEBI:58887"/>
    </ligand>
</feature>
<dbReference type="EMBL" id="WLYK01000008">
    <property type="protein sequence ID" value="MTD16109.1"/>
    <property type="molecule type" value="Genomic_DNA"/>
</dbReference>
<proteinExistence type="inferred from homology"/>
<dbReference type="NCBIfam" id="TIGR03448">
    <property type="entry name" value="mycothiol_MshD"/>
    <property type="match status" value="1"/>
</dbReference>
<comment type="similarity">
    <text evidence="4">Belongs to the acetyltransferase family. MshD subfamily.</text>
</comment>
<dbReference type="PROSITE" id="PS51186">
    <property type="entry name" value="GNAT"/>
    <property type="match status" value="1"/>
</dbReference>
<feature type="binding site" evidence="4">
    <location>
        <begin position="225"/>
        <end position="227"/>
    </location>
    <ligand>
        <name>acetyl-CoA</name>
        <dbReference type="ChEBI" id="CHEBI:57288"/>
        <label>2</label>
    </ligand>
</feature>
<dbReference type="Proteomes" id="UP000460221">
    <property type="component" value="Unassembled WGS sequence"/>
</dbReference>
<dbReference type="GO" id="GO:0035447">
    <property type="term" value="F:mycothiol synthase activity"/>
    <property type="evidence" value="ECO:0007669"/>
    <property type="project" value="UniProtKB-UniRule"/>
</dbReference>
<protein>
    <recommendedName>
        <fullName evidence="4">Mycothiol acetyltransferase</fullName>
        <shortName evidence="4">MSH acetyltransferase</shortName>
        <ecNumber evidence="4">2.3.1.189</ecNumber>
    </recommendedName>
    <alternativeName>
        <fullName evidence="4">Mycothiol synthase</fullName>
    </alternativeName>
</protein>
<comment type="function">
    <text evidence="4">Catalyzes the transfer of acetyl from acetyl-CoA to desacetylmycothiol (Cys-GlcN-Ins) to form mycothiol.</text>
</comment>
<gene>
    <name evidence="4 6" type="primary">mshD</name>
    <name evidence="6" type="ORF">GIS00_19405</name>
</gene>
<evidence type="ECO:0000256" key="2">
    <source>
        <dbReference type="ARBA" id="ARBA00022737"/>
    </source>
</evidence>
<keyword evidence="2 4" id="KW-0677">Repeat</keyword>
<keyword evidence="3 4" id="KW-0012">Acyltransferase</keyword>
<sequence>MNAPDDWSDGLSDHAATQVRALVADAAAVDGVAALGGHVLEALPHGRFLTITAGGGLSAVAVVQPGDPAELVVAPERRGQGLGRRLAAAAIAEAGGVWAHGDLPAAQAVATALGLVRTRELLQMRRPLAGSTALPLTLPEGITLRTFEPGRDEDAFLAVNGRAFAWHPEQGRLDRAGLAGEMAQDWFDPAGFFLAEKAGTVVGFHWTKVHPAEAGTPAAGEVYVIGVDPESGVRGLGRPLTLAGLRHLEGHGLQDVLLYVEGDNVPARKLYDALDFTVSRSDVVYRPITQD</sequence>
<dbReference type="InterPro" id="IPR016181">
    <property type="entry name" value="Acyl_CoA_acyltransferase"/>
</dbReference>
<feature type="binding site" evidence="4">
    <location>
        <begin position="264"/>
        <end position="269"/>
    </location>
    <ligand>
        <name>acetyl-CoA</name>
        <dbReference type="ChEBI" id="CHEBI:57288"/>
        <label>2</label>
    </ligand>
</feature>
<feature type="binding site" evidence="4">
    <location>
        <position position="259"/>
    </location>
    <ligand>
        <name>1D-myo-inositol 2-(L-cysteinylamino)-2-deoxy-alpha-D-glucopyranoside</name>
        <dbReference type="ChEBI" id="CHEBI:58887"/>
    </ligand>
</feature>
<comment type="subunit">
    <text evidence="4">Monomer.</text>
</comment>